<dbReference type="PANTHER" id="PTHR43477:SF1">
    <property type="entry name" value="DIHYDROANTICAPSIN 7-DEHYDROGENASE"/>
    <property type="match status" value="1"/>
</dbReference>
<comment type="similarity">
    <text evidence="1">Belongs to the short-chain dehydrogenases/reductases (SDR) family.</text>
</comment>
<dbReference type="InterPro" id="IPR002347">
    <property type="entry name" value="SDR_fam"/>
</dbReference>
<evidence type="ECO:0000256" key="2">
    <source>
        <dbReference type="ARBA" id="ARBA00023002"/>
    </source>
</evidence>
<dbReference type="RefSeq" id="WP_095605457.1">
    <property type="nucleotide sequence ID" value="NZ_NSKE01000002.1"/>
</dbReference>
<dbReference type="AlphaFoldDB" id="A0A2A2GCP9"/>
<dbReference type="GO" id="GO:0016491">
    <property type="term" value="F:oxidoreductase activity"/>
    <property type="evidence" value="ECO:0007669"/>
    <property type="project" value="UniProtKB-KW"/>
</dbReference>
<evidence type="ECO:0000313" key="3">
    <source>
        <dbReference type="EMBL" id="PAU95331.1"/>
    </source>
</evidence>
<accession>A0A2A2GCP9</accession>
<gene>
    <name evidence="3" type="ORF">CK503_03815</name>
</gene>
<dbReference type="NCBIfam" id="NF005754">
    <property type="entry name" value="PRK07578.1"/>
    <property type="match status" value="1"/>
</dbReference>
<dbReference type="Pfam" id="PF13561">
    <property type="entry name" value="adh_short_C2"/>
    <property type="match status" value="1"/>
</dbReference>
<dbReference type="InterPro" id="IPR036291">
    <property type="entry name" value="NAD(P)-bd_dom_sf"/>
</dbReference>
<dbReference type="SUPFAM" id="SSF51735">
    <property type="entry name" value="NAD(P)-binding Rossmann-fold domains"/>
    <property type="match status" value="1"/>
</dbReference>
<evidence type="ECO:0000313" key="4">
    <source>
        <dbReference type="Proteomes" id="UP000218831"/>
    </source>
</evidence>
<dbReference type="Gene3D" id="3.40.50.720">
    <property type="entry name" value="NAD(P)-binding Rossmann-like Domain"/>
    <property type="match status" value="1"/>
</dbReference>
<sequence>MKILLIGGTGTIGSVVANRLKDDYELVIVGHSSGQLQTDITDPNAIESLFKNVGNVDAVVVTSGSAPMKPIDELTNDDFLEGIKSKMMGQINVALTALDYLNEGGSITLTTGILSHDPIPQGSVLSTINNAVNGFVIGSYGEFLQHGIRINAVSPALVEDSAEALGEYFPGHTPAKMEHVVNGYEKSLGTYITGQIIDID</sequence>
<evidence type="ECO:0000256" key="1">
    <source>
        <dbReference type="ARBA" id="ARBA00006484"/>
    </source>
</evidence>
<protein>
    <submittedName>
        <fullName evidence="3">Short chain dehydrogenase</fullName>
    </submittedName>
</protein>
<dbReference type="OrthoDB" id="9787486at2"/>
<reference evidence="3 4" key="1">
    <citation type="submission" date="2017-08" db="EMBL/GenBank/DDBJ databases">
        <title>Aliifodinibius alkalisoli sp. nov., isolated from saline alkaline soil.</title>
        <authorList>
            <person name="Liu D."/>
            <person name="Zhang G."/>
        </authorList>
    </citation>
    <scope>NUCLEOTIDE SEQUENCE [LARGE SCALE GENOMIC DNA]</scope>
    <source>
        <strain evidence="3 4">WN023</strain>
    </source>
</reference>
<proteinExistence type="inferred from homology"/>
<comment type="caution">
    <text evidence="3">The sequence shown here is derived from an EMBL/GenBank/DDBJ whole genome shotgun (WGS) entry which is preliminary data.</text>
</comment>
<name>A0A2A2GCP9_9BACT</name>
<organism evidence="3 4">
    <name type="scientific">Fodinibius salipaludis</name>
    <dbReference type="NCBI Taxonomy" id="2032627"/>
    <lineage>
        <taxon>Bacteria</taxon>
        <taxon>Pseudomonadati</taxon>
        <taxon>Balneolota</taxon>
        <taxon>Balneolia</taxon>
        <taxon>Balneolales</taxon>
        <taxon>Balneolaceae</taxon>
        <taxon>Fodinibius</taxon>
    </lineage>
</organism>
<keyword evidence="2" id="KW-0560">Oxidoreductase</keyword>
<dbReference type="CDD" id="cd11731">
    <property type="entry name" value="Lin1944_like_SDR_c"/>
    <property type="match status" value="1"/>
</dbReference>
<dbReference type="PANTHER" id="PTHR43477">
    <property type="entry name" value="DIHYDROANTICAPSIN 7-DEHYDROGENASE"/>
    <property type="match status" value="1"/>
</dbReference>
<dbReference type="PRINTS" id="PR00081">
    <property type="entry name" value="GDHRDH"/>
</dbReference>
<dbReference type="EMBL" id="NSKE01000002">
    <property type="protein sequence ID" value="PAU95331.1"/>
    <property type="molecule type" value="Genomic_DNA"/>
</dbReference>
<dbReference type="InterPro" id="IPR051122">
    <property type="entry name" value="SDR_DHRS6-like"/>
</dbReference>
<keyword evidence="4" id="KW-1185">Reference proteome</keyword>
<dbReference type="Proteomes" id="UP000218831">
    <property type="component" value="Unassembled WGS sequence"/>
</dbReference>